<keyword evidence="1" id="KW-0472">Membrane</keyword>
<evidence type="ECO:0008006" key="4">
    <source>
        <dbReference type="Google" id="ProtNLM"/>
    </source>
</evidence>
<dbReference type="EMBL" id="FOHE01000001">
    <property type="protein sequence ID" value="SES61747.1"/>
    <property type="molecule type" value="Genomic_DNA"/>
</dbReference>
<keyword evidence="3" id="KW-1185">Reference proteome</keyword>
<dbReference type="RefSeq" id="WP_090865576.1">
    <property type="nucleotide sequence ID" value="NZ_FOHE01000001.1"/>
</dbReference>
<feature type="transmembrane region" description="Helical" evidence="1">
    <location>
        <begin position="20"/>
        <end position="37"/>
    </location>
</feature>
<accession>A0A1H9XZD8</accession>
<evidence type="ECO:0000313" key="3">
    <source>
        <dbReference type="Proteomes" id="UP000198618"/>
    </source>
</evidence>
<protein>
    <recommendedName>
        <fullName evidence="4">ABC-2 family transporter protein</fullName>
    </recommendedName>
</protein>
<feature type="transmembrane region" description="Helical" evidence="1">
    <location>
        <begin position="215"/>
        <end position="236"/>
    </location>
</feature>
<gene>
    <name evidence="2" type="ORF">SAMN05216389_10129</name>
</gene>
<feature type="transmembrane region" description="Helical" evidence="1">
    <location>
        <begin position="167"/>
        <end position="189"/>
    </location>
</feature>
<evidence type="ECO:0000256" key="1">
    <source>
        <dbReference type="SAM" id="Phobius"/>
    </source>
</evidence>
<dbReference type="STRING" id="930131.SAMN05216389_10129"/>
<feature type="transmembrane region" description="Helical" evidence="1">
    <location>
        <begin position="350"/>
        <end position="368"/>
    </location>
</feature>
<sequence length="386" mass="44351">MFWKYTRFEAKLVTHNRKIWFVSAFLMLFFLLFFMYYQQDEPPSLVEQKRVEKGTVYSTFDYLDNLRHDVPEVAEVYDHMTEISSLVNFQVWYIGQGDDSEQYIENGLEANELRLKVHELGNEGIPDHLIMSREDILKDTALLQYIKDKDLPIESDSFATNHYYTKAIHAISGLLFLVIVLIAGNELLVYEQRHRTIMRGFPIAFLKKVSSKVSIHFVLVYTFLLLGFVIGSMYVAEKFNAGEFSFPVLIYKNEGYVAVSTQEYLLYIFLGFALVTVFLLFLSILLNMLFKNAFANILVGLSIYLLPDLFMAAGFKATFFHPLKYIDIANVLSGDLAVELGNRSIDYGNAMISLGGMTILLIGVIYAINRFTYIRVPKDAPLEKAF</sequence>
<evidence type="ECO:0000313" key="2">
    <source>
        <dbReference type="EMBL" id="SES61747.1"/>
    </source>
</evidence>
<dbReference type="Proteomes" id="UP000198618">
    <property type="component" value="Unassembled WGS sequence"/>
</dbReference>
<proteinExistence type="predicted"/>
<dbReference type="AlphaFoldDB" id="A0A1H9XZD8"/>
<reference evidence="2 3" key="1">
    <citation type="submission" date="2016-10" db="EMBL/GenBank/DDBJ databases">
        <authorList>
            <person name="de Groot N.N."/>
        </authorList>
    </citation>
    <scope>NUCLEOTIDE SEQUENCE [LARGE SCALE GENOMIC DNA]</scope>
    <source>
        <strain evidence="2 3">IBRC-M 10780</strain>
    </source>
</reference>
<keyword evidence="1" id="KW-0812">Transmembrane</keyword>
<dbReference type="OrthoDB" id="2967072at2"/>
<name>A0A1H9XZD8_9BACI</name>
<keyword evidence="1" id="KW-1133">Transmembrane helix</keyword>
<feature type="transmembrane region" description="Helical" evidence="1">
    <location>
        <begin position="293"/>
        <end position="315"/>
    </location>
</feature>
<feature type="transmembrane region" description="Helical" evidence="1">
    <location>
        <begin position="264"/>
        <end position="286"/>
    </location>
</feature>
<organism evidence="2 3">
    <name type="scientific">Oceanobacillus limi</name>
    <dbReference type="NCBI Taxonomy" id="930131"/>
    <lineage>
        <taxon>Bacteria</taxon>
        <taxon>Bacillati</taxon>
        <taxon>Bacillota</taxon>
        <taxon>Bacilli</taxon>
        <taxon>Bacillales</taxon>
        <taxon>Bacillaceae</taxon>
        <taxon>Oceanobacillus</taxon>
    </lineage>
</organism>